<dbReference type="InterPro" id="IPR046373">
    <property type="entry name" value="Acyl-CoA_Oxase/DH_mid-dom_sf"/>
</dbReference>
<reference evidence="10 11" key="1">
    <citation type="submission" date="2019-02" db="EMBL/GenBank/DDBJ databases">
        <title>Prokaryotic population dynamics and viral predation in marine succession experiment using metagenomics: the confinement effect.</title>
        <authorList>
            <person name="Haro-Moreno J.M."/>
            <person name="Rodriguez-Valera F."/>
            <person name="Lopez-Perez M."/>
        </authorList>
    </citation>
    <scope>NUCLEOTIDE SEQUENCE [LARGE SCALE GENOMIC DNA]</scope>
    <source>
        <strain evidence="10">MED-G158</strain>
    </source>
</reference>
<dbReference type="InterPro" id="IPR006091">
    <property type="entry name" value="Acyl-CoA_Oxase/DH_mid-dom"/>
</dbReference>
<evidence type="ECO:0000256" key="1">
    <source>
        <dbReference type="ARBA" id="ARBA00001974"/>
    </source>
</evidence>
<dbReference type="Pfam" id="PF02771">
    <property type="entry name" value="Acyl-CoA_dh_N"/>
    <property type="match status" value="1"/>
</dbReference>
<dbReference type="Pfam" id="PF02770">
    <property type="entry name" value="Acyl-CoA_dh_M"/>
    <property type="match status" value="1"/>
</dbReference>
<proteinExistence type="inferred from homology"/>
<dbReference type="GO" id="GO:0050660">
    <property type="term" value="F:flavin adenine dinucleotide binding"/>
    <property type="evidence" value="ECO:0007669"/>
    <property type="project" value="InterPro"/>
</dbReference>
<dbReference type="Pfam" id="PF00441">
    <property type="entry name" value="Acyl-CoA_dh_1"/>
    <property type="match status" value="1"/>
</dbReference>
<dbReference type="PANTHER" id="PTHR43884:SF25">
    <property type="entry name" value="ACYL-COA DEHYDROGENASE YDBM-RELATED"/>
    <property type="match status" value="1"/>
</dbReference>
<dbReference type="CDD" id="cd00567">
    <property type="entry name" value="ACAD"/>
    <property type="match status" value="1"/>
</dbReference>
<sequence length="541" mass="58258">MINGEIRTIRINCGADPITGAGKLSEKKLEQYQQACYDMAVQSANIWAARSYLDYAEGSQDDTIGQALALSFVAEKTRDLLAQSFAGGGNLSAGKNSADAILANEELSSYLEFNGGNLHYDLVGRDLSEMSVQRLPSGLSEEKELIANTFKRFADEVVAPLAESIHREDLDIPEQIIGPAAEMGCFGTCIPERFGGLQPDDKPDSLGMIVVTEELSRGSLGAAGSLITRPEIAARALLAGGTPAQQEKWLPPLAAGKELCAISITEPNTGSDVAAVSLKASRTGGGWLLNGAKTWCTFAGRSEVLVVLARTNPDTSLGYKGLSLFLVKKPIYKGHSFSHKQKQGGTLTGKAIATLGYRGMHSYDLFFEDYFVPAENLIGEEQGEGKGFYYTMAGFAGGRIQTAARATGVMQAAYEQALRYAGERKVFGAPIADLQITRIKLARMLATITASRQFSYAVAKMMDEGKGQMEASLVKLFACRAAEWVTREAMQIHGGMGYAEETAVSRYFVDARVLSIFEGTEEVLATRVVARELLEKGALEI</sequence>
<dbReference type="InterPro" id="IPR036250">
    <property type="entry name" value="AcylCo_DH-like_C"/>
</dbReference>
<feature type="domain" description="Acyl-CoA dehydrogenase/oxidase N-terminal" evidence="9">
    <location>
        <begin position="140"/>
        <end position="257"/>
    </location>
</feature>
<feature type="domain" description="Acyl-CoA dehydrogenase/oxidase C-terminal" evidence="7">
    <location>
        <begin position="385"/>
        <end position="532"/>
    </location>
</feature>
<dbReference type="FunFam" id="1.20.140.10:FF:000001">
    <property type="entry name" value="Acyl-CoA dehydrogenase"/>
    <property type="match status" value="1"/>
</dbReference>
<evidence type="ECO:0000256" key="2">
    <source>
        <dbReference type="ARBA" id="ARBA00009347"/>
    </source>
</evidence>
<evidence type="ECO:0000256" key="5">
    <source>
        <dbReference type="ARBA" id="ARBA00023002"/>
    </source>
</evidence>
<keyword evidence="3 6" id="KW-0285">Flavoprotein</keyword>
<dbReference type="GO" id="GO:0003995">
    <property type="term" value="F:acyl-CoA dehydrogenase activity"/>
    <property type="evidence" value="ECO:0007669"/>
    <property type="project" value="InterPro"/>
</dbReference>
<dbReference type="InterPro" id="IPR006089">
    <property type="entry name" value="Acyl-CoA_DH_CS"/>
</dbReference>
<dbReference type="AlphaFoldDB" id="A0A520S6M6"/>
<comment type="similarity">
    <text evidence="2 6">Belongs to the acyl-CoA dehydrogenase family.</text>
</comment>
<gene>
    <name evidence="10" type="ORF">EVA69_00965</name>
</gene>
<dbReference type="InterPro" id="IPR009075">
    <property type="entry name" value="AcylCo_DH/oxidase_C"/>
</dbReference>
<evidence type="ECO:0000259" key="7">
    <source>
        <dbReference type="Pfam" id="PF00441"/>
    </source>
</evidence>
<evidence type="ECO:0000256" key="6">
    <source>
        <dbReference type="RuleBase" id="RU362125"/>
    </source>
</evidence>
<dbReference type="SUPFAM" id="SSF56645">
    <property type="entry name" value="Acyl-CoA dehydrogenase NM domain-like"/>
    <property type="match status" value="1"/>
</dbReference>
<dbReference type="EMBL" id="SHAH01000006">
    <property type="protein sequence ID" value="RZO78094.1"/>
    <property type="molecule type" value="Genomic_DNA"/>
</dbReference>
<dbReference type="InterPro" id="IPR009100">
    <property type="entry name" value="AcylCoA_DH/oxidase_NM_dom_sf"/>
</dbReference>
<keyword evidence="4 6" id="KW-0274">FAD</keyword>
<feature type="domain" description="Acyl-CoA oxidase/dehydrogenase middle" evidence="8">
    <location>
        <begin position="261"/>
        <end position="369"/>
    </location>
</feature>
<evidence type="ECO:0000259" key="8">
    <source>
        <dbReference type="Pfam" id="PF02770"/>
    </source>
</evidence>
<dbReference type="PROSITE" id="PS00073">
    <property type="entry name" value="ACYL_COA_DH_2"/>
    <property type="match status" value="1"/>
</dbReference>
<evidence type="ECO:0000313" key="10">
    <source>
        <dbReference type="EMBL" id="RZO78094.1"/>
    </source>
</evidence>
<evidence type="ECO:0000256" key="4">
    <source>
        <dbReference type="ARBA" id="ARBA00022827"/>
    </source>
</evidence>
<accession>A0A520S6M6</accession>
<evidence type="ECO:0000256" key="3">
    <source>
        <dbReference type="ARBA" id="ARBA00022630"/>
    </source>
</evidence>
<dbReference type="Gene3D" id="1.10.540.10">
    <property type="entry name" value="Acyl-CoA dehydrogenase/oxidase, N-terminal domain"/>
    <property type="match status" value="1"/>
</dbReference>
<keyword evidence="5 6" id="KW-0560">Oxidoreductase</keyword>
<dbReference type="InterPro" id="IPR013786">
    <property type="entry name" value="AcylCoA_DH/ox_N"/>
</dbReference>
<evidence type="ECO:0000313" key="11">
    <source>
        <dbReference type="Proteomes" id="UP000320404"/>
    </source>
</evidence>
<comment type="caution">
    <text evidence="10">The sequence shown here is derived from an EMBL/GenBank/DDBJ whole genome shotgun (WGS) entry which is preliminary data.</text>
</comment>
<dbReference type="SUPFAM" id="SSF47203">
    <property type="entry name" value="Acyl-CoA dehydrogenase C-terminal domain-like"/>
    <property type="match status" value="1"/>
</dbReference>
<dbReference type="Proteomes" id="UP000320404">
    <property type="component" value="Unassembled WGS sequence"/>
</dbReference>
<dbReference type="Gene3D" id="1.20.140.10">
    <property type="entry name" value="Butyryl-CoA Dehydrogenase, subunit A, domain 3"/>
    <property type="match status" value="1"/>
</dbReference>
<dbReference type="InterPro" id="IPR037069">
    <property type="entry name" value="AcylCoA_DH/ox_N_sf"/>
</dbReference>
<evidence type="ECO:0000259" key="9">
    <source>
        <dbReference type="Pfam" id="PF02771"/>
    </source>
</evidence>
<name>A0A520S6M6_9GAMM</name>
<protein>
    <submittedName>
        <fullName evidence="10">Acyl-CoA dehydrogenase</fullName>
    </submittedName>
</protein>
<comment type="cofactor">
    <cofactor evidence="1 6">
        <name>FAD</name>
        <dbReference type="ChEBI" id="CHEBI:57692"/>
    </cofactor>
</comment>
<dbReference type="PANTHER" id="PTHR43884">
    <property type="entry name" value="ACYL-COA DEHYDROGENASE"/>
    <property type="match status" value="1"/>
</dbReference>
<dbReference type="Gene3D" id="2.40.110.10">
    <property type="entry name" value="Butyryl-CoA Dehydrogenase, subunit A, domain 2"/>
    <property type="match status" value="1"/>
</dbReference>
<organism evidence="10 11">
    <name type="scientific">OM182 bacterium</name>
    <dbReference type="NCBI Taxonomy" id="2510334"/>
    <lineage>
        <taxon>Bacteria</taxon>
        <taxon>Pseudomonadati</taxon>
        <taxon>Pseudomonadota</taxon>
        <taxon>Gammaproteobacteria</taxon>
        <taxon>OMG group</taxon>
        <taxon>OM182 clade</taxon>
    </lineage>
</organism>